<evidence type="ECO:0000313" key="3">
    <source>
        <dbReference type="Proteomes" id="UP000503399"/>
    </source>
</evidence>
<name>A0A6F8ZI12_9FIRM</name>
<dbReference type="Pfam" id="PF01047">
    <property type="entry name" value="MarR"/>
    <property type="match status" value="1"/>
</dbReference>
<dbReference type="InterPro" id="IPR000835">
    <property type="entry name" value="HTH_MarR-typ"/>
</dbReference>
<gene>
    <name evidence="2" type="ORF">R50_1907</name>
</gene>
<dbReference type="EMBL" id="LR778114">
    <property type="protein sequence ID" value="CAB1129404.1"/>
    <property type="molecule type" value="Genomic_DNA"/>
</dbReference>
<dbReference type="InterPro" id="IPR036390">
    <property type="entry name" value="WH_DNA-bd_sf"/>
</dbReference>
<dbReference type="PANTHER" id="PTHR33164">
    <property type="entry name" value="TRANSCRIPTIONAL REGULATOR, MARR FAMILY"/>
    <property type="match status" value="1"/>
</dbReference>
<evidence type="ECO:0000313" key="2">
    <source>
        <dbReference type="EMBL" id="CAB1129404.1"/>
    </source>
</evidence>
<reference evidence="2 3" key="1">
    <citation type="submission" date="2020-02" db="EMBL/GenBank/DDBJ databases">
        <authorList>
            <person name="Hogendoorn C."/>
        </authorList>
    </citation>
    <scope>NUCLEOTIDE SEQUENCE [LARGE SCALE GENOMIC DNA]</scope>
    <source>
        <strain evidence="2">R501</strain>
    </source>
</reference>
<dbReference type="Proteomes" id="UP000503399">
    <property type="component" value="Chromosome"/>
</dbReference>
<accession>A0A6F8ZI12</accession>
<dbReference type="SUPFAM" id="SSF46785">
    <property type="entry name" value="Winged helix' DNA-binding domain"/>
    <property type="match status" value="1"/>
</dbReference>
<dbReference type="Gene3D" id="1.10.10.10">
    <property type="entry name" value="Winged helix-like DNA-binding domain superfamily/Winged helix DNA-binding domain"/>
    <property type="match status" value="1"/>
</dbReference>
<evidence type="ECO:0000259" key="1">
    <source>
        <dbReference type="PROSITE" id="PS50995"/>
    </source>
</evidence>
<dbReference type="PROSITE" id="PS50995">
    <property type="entry name" value="HTH_MARR_2"/>
    <property type="match status" value="1"/>
</dbReference>
<dbReference type="GO" id="GO:0003700">
    <property type="term" value="F:DNA-binding transcription factor activity"/>
    <property type="evidence" value="ECO:0007669"/>
    <property type="project" value="InterPro"/>
</dbReference>
<keyword evidence="3" id="KW-1185">Reference proteome</keyword>
<dbReference type="InterPro" id="IPR036388">
    <property type="entry name" value="WH-like_DNA-bd_sf"/>
</dbReference>
<feature type="domain" description="HTH marR-type" evidence="1">
    <location>
        <begin position="1"/>
        <end position="138"/>
    </location>
</feature>
<organism evidence="2 3">
    <name type="scientific">Candidatus Hydrogenisulfobacillus filiaventi</name>
    <dbReference type="NCBI Taxonomy" id="2707344"/>
    <lineage>
        <taxon>Bacteria</taxon>
        <taxon>Bacillati</taxon>
        <taxon>Bacillota</taxon>
        <taxon>Clostridia</taxon>
        <taxon>Eubacteriales</taxon>
        <taxon>Clostridiales Family XVII. Incertae Sedis</taxon>
        <taxon>Candidatus Hydrogenisulfobacillus</taxon>
    </lineage>
</organism>
<dbReference type="PRINTS" id="PR00598">
    <property type="entry name" value="HTHMARR"/>
</dbReference>
<sequence>MEDLLEEVVAGLEQLWRLRWRPGPVAEADGRPVHGAEWRCLWAIRRHGPLGNRELAEVLGVGAPAASLTVRRLTDLGLVEQRPDPNDRRRILVQVAPAGLRLLEEARQARQSLVAERLRRLSPSELATLKTLLDKLTADRDREPRSRA</sequence>
<dbReference type="PANTHER" id="PTHR33164:SF43">
    <property type="entry name" value="HTH-TYPE TRANSCRIPTIONAL REPRESSOR YETL"/>
    <property type="match status" value="1"/>
</dbReference>
<proteinExistence type="predicted"/>
<dbReference type="SMART" id="SM00347">
    <property type="entry name" value="HTH_MARR"/>
    <property type="match status" value="1"/>
</dbReference>
<dbReference type="KEGG" id="hfv:R50_1907"/>
<dbReference type="AlphaFoldDB" id="A0A6F8ZI12"/>
<dbReference type="InterPro" id="IPR039422">
    <property type="entry name" value="MarR/SlyA-like"/>
</dbReference>
<protein>
    <submittedName>
        <fullName evidence="2">HTH marR-type domain-containing protein</fullName>
    </submittedName>
</protein>
<dbReference type="GO" id="GO:0006950">
    <property type="term" value="P:response to stress"/>
    <property type="evidence" value="ECO:0007669"/>
    <property type="project" value="TreeGrafter"/>
</dbReference>